<reference evidence="4 5" key="1">
    <citation type="journal article" date="2015" name="Genome Announc.">
        <title>Expanding the biotechnology potential of lactobacilli through comparative genomics of 213 strains and associated genera.</title>
        <authorList>
            <person name="Sun Z."/>
            <person name="Harris H.M."/>
            <person name="McCann A."/>
            <person name="Guo C."/>
            <person name="Argimon S."/>
            <person name="Zhang W."/>
            <person name="Yang X."/>
            <person name="Jeffery I.B."/>
            <person name="Cooney J.C."/>
            <person name="Kagawa T.F."/>
            <person name="Liu W."/>
            <person name="Song Y."/>
            <person name="Salvetti E."/>
            <person name="Wrobel A."/>
            <person name="Rasinkangas P."/>
            <person name="Parkhill J."/>
            <person name="Rea M.C."/>
            <person name="O'Sullivan O."/>
            <person name="Ritari J."/>
            <person name="Douillard F.P."/>
            <person name="Paul Ross R."/>
            <person name="Yang R."/>
            <person name="Briner A.E."/>
            <person name="Felis G.E."/>
            <person name="de Vos W.M."/>
            <person name="Barrangou R."/>
            <person name="Klaenhammer T.R."/>
            <person name="Caufield P.W."/>
            <person name="Cui Y."/>
            <person name="Zhang H."/>
            <person name="O'Toole P.W."/>
        </authorList>
    </citation>
    <scope>NUCLEOTIDE SEQUENCE [LARGE SCALE GENOMIC DNA]</scope>
    <source>
        <strain evidence="4 5">DSM 20690</strain>
    </source>
</reference>
<dbReference type="STRING" id="53444.AYR59_01250"/>
<dbReference type="RefSeq" id="WP_054646574.1">
    <property type="nucleotide sequence ID" value="NZ_FUXS01000006.1"/>
</dbReference>
<dbReference type="InterPro" id="IPR009057">
    <property type="entry name" value="Homeodomain-like_sf"/>
</dbReference>
<dbReference type="PANTHER" id="PTHR43479">
    <property type="entry name" value="ACREF/ENVCD OPERON REPRESSOR-RELATED"/>
    <property type="match status" value="1"/>
</dbReference>
<dbReference type="Proteomes" id="UP000051565">
    <property type="component" value="Unassembled WGS sequence"/>
</dbReference>
<evidence type="ECO:0000256" key="2">
    <source>
        <dbReference type="PROSITE-ProRule" id="PRU00335"/>
    </source>
</evidence>
<proteinExistence type="predicted"/>
<evidence type="ECO:0000313" key="4">
    <source>
        <dbReference type="EMBL" id="KRN80493.1"/>
    </source>
</evidence>
<evidence type="ECO:0000313" key="5">
    <source>
        <dbReference type="Proteomes" id="UP000051565"/>
    </source>
</evidence>
<evidence type="ECO:0000259" key="3">
    <source>
        <dbReference type="PROSITE" id="PS50977"/>
    </source>
</evidence>
<dbReference type="SUPFAM" id="SSF46689">
    <property type="entry name" value="Homeodomain-like"/>
    <property type="match status" value="1"/>
</dbReference>
<protein>
    <recommendedName>
        <fullName evidence="3">HTH tetR-type domain-containing protein</fullName>
    </recommendedName>
</protein>
<accession>A0A0R2K312</accession>
<dbReference type="Gene3D" id="1.10.357.10">
    <property type="entry name" value="Tetracycline Repressor, domain 2"/>
    <property type="match status" value="1"/>
</dbReference>
<dbReference type="OrthoDB" id="9810250at2"/>
<gene>
    <name evidence="4" type="ORF">IV52_GL000067</name>
</gene>
<sequence>MSDLRKARTDKFIMESFSNLLQKKDFGDITITEIVKQAMIHRNTFYQHYIDKCDLLEEFITRQIIDSDLQIDEFKIAPFRNLYNVFMSDAILKTILSRQSTDNEFSSILPKTFANSFVKKNGGNYDILWSLGRFAAVLGWNKLNKHHCSLESDYDYLDHIYQTEKFPHH</sequence>
<organism evidence="4 5">
    <name type="scientific">Fructilactobacillus lindneri DSM 20690 = JCM 11027</name>
    <dbReference type="NCBI Taxonomy" id="1122148"/>
    <lineage>
        <taxon>Bacteria</taxon>
        <taxon>Bacillati</taxon>
        <taxon>Bacillota</taxon>
        <taxon>Bacilli</taxon>
        <taxon>Lactobacillales</taxon>
        <taxon>Lactobacillaceae</taxon>
        <taxon>Fructilactobacillus</taxon>
    </lineage>
</organism>
<dbReference type="EMBL" id="JQBT01000010">
    <property type="protein sequence ID" value="KRN80493.1"/>
    <property type="molecule type" value="Genomic_DNA"/>
</dbReference>
<dbReference type="GO" id="GO:0003677">
    <property type="term" value="F:DNA binding"/>
    <property type="evidence" value="ECO:0007669"/>
    <property type="project" value="UniProtKB-UniRule"/>
</dbReference>
<dbReference type="PANTHER" id="PTHR43479:SF7">
    <property type="entry name" value="TETR-FAMILY TRANSCRIPTIONAL REGULATOR"/>
    <property type="match status" value="1"/>
</dbReference>
<comment type="caution">
    <text evidence="4">The sequence shown here is derived from an EMBL/GenBank/DDBJ whole genome shotgun (WGS) entry which is preliminary data.</text>
</comment>
<feature type="domain" description="HTH tetR-type" evidence="3">
    <location>
        <begin position="7"/>
        <end position="67"/>
    </location>
</feature>
<dbReference type="InterPro" id="IPR050624">
    <property type="entry name" value="HTH-type_Tx_Regulator"/>
</dbReference>
<dbReference type="AlphaFoldDB" id="A0A0R2K312"/>
<keyword evidence="1 2" id="KW-0238">DNA-binding</keyword>
<dbReference type="PROSITE" id="PS50977">
    <property type="entry name" value="HTH_TETR_2"/>
    <property type="match status" value="1"/>
</dbReference>
<name>A0A0R2K312_9LACO</name>
<feature type="DNA-binding region" description="H-T-H motif" evidence="2">
    <location>
        <begin position="30"/>
        <end position="49"/>
    </location>
</feature>
<dbReference type="PATRIC" id="fig|1122148.6.peg.73"/>
<dbReference type="GeneID" id="61249507"/>
<keyword evidence="5" id="KW-1185">Reference proteome</keyword>
<evidence type="ECO:0000256" key="1">
    <source>
        <dbReference type="ARBA" id="ARBA00023125"/>
    </source>
</evidence>
<dbReference type="InterPro" id="IPR001647">
    <property type="entry name" value="HTH_TetR"/>
</dbReference>